<dbReference type="EMBL" id="BJFL01000009">
    <property type="protein sequence ID" value="GDY30743.1"/>
    <property type="molecule type" value="Genomic_DNA"/>
</dbReference>
<keyword evidence="1" id="KW-1133">Transmembrane helix</keyword>
<evidence type="ECO:0000313" key="2">
    <source>
        <dbReference type="EMBL" id="GDY30743.1"/>
    </source>
</evidence>
<accession>A0A4D4JA88</accession>
<dbReference type="RefSeq" id="WP_137813848.1">
    <property type="nucleotide sequence ID" value="NZ_BJFL01000009.1"/>
</dbReference>
<evidence type="ECO:0000256" key="1">
    <source>
        <dbReference type="SAM" id="Phobius"/>
    </source>
</evidence>
<dbReference type="NCBIfam" id="NF041390">
    <property type="entry name" value="TadE_Rv3655c"/>
    <property type="match status" value="1"/>
</dbReference>
<keyword evidence="3" id="KW-1185">Reference proteome</keyword>
<feature type="transmembrane region" description="Helical" evidence="1">
    <location>
        <begin position="29"/>
        <end position="51"/>
    </location>
</feature>
<dbReference type="AlphaFoldDB" id="A0A4D4JA88"/>
<reference evidence="3" key="1">
    <citation type="submission" date="2019-04" db="EMBL/GenBank/DDBJ databases">
        <title>Draft genome sequence of Pseudonocardiaceae bacterium SL3-2-4.</title>
        <authorList>
            <person name="Ningsih F."/>
            <person name="Yokota A."/>
            <person name="Sakai Y."/>
            <person name="Nanatani K."/>
            <person name="Yabe S."/>
            <person name="Oetari A."/>
            <person name="Sjamsuridzal W."/>
        </authorList>
    </citation>
    <scope>NUCLEOTIDE SEQUENCE [LARGE SCALE GENOMIC DNA]</scope>
    <source>
        <strain evidence="3">SL3-2-4</strain>
    </source>
</reference>
<gene>
    <name evidence="2" type="ORF">GTS_23760</name>
</gene>
<dbReference type="InterPro" id="IPR049790">
    <property type="entry name" value="Rv3655c/TadE"/>
</dbReference>
<evidence type="ECO:0008006" key="4">
    <source>
        <dbReference type="Google" id="ProtNLM"/>
    </source>
</evidence>
<organism evidence="2 3">
    <name type="scientific">Gandjariella thermophila</name>
    <dbReference type="NCBI Taxonomy" id="1931992"/>
    <lineage>
        <taxon>Bacteria</taxon>
        <taxon>Bacillati</taxon>
        <taxon>Actinomycetota</taxon>
        <taxon>Actinomycetes</taxon>
        <taxon>Pseudonocardiales</taxon>
        <taxon>Pseudonocardiaceae</taxon>
        <taxon>Gandjariella</taxon>
    </lineage>
</organism>
<keyword evidence="1" id="KW-0812">Transmembrane</keyword>
<sequence length="142" mass="14063">MSGASRASLAAGVRPAPCPRDRGAVTVEAATALGAVVLVLAAALSAVTAVLGQLHCTDAAREAARLVARGESERAREAVDRIAPSGARLTVLVSGDTAQVEVTADPPGGFLPGIHLRADAYAVLEPTAADAYPPSTGQAAAG</sequence>
<evidence type="ECO:0000313" key="3">
    <source>
        <dbReference type="Proteomes" id="UP000298860"/>
    </source>
</evidence>
<comment type="caution">
    <text evidence="2">The sequence shown here is derived from an EMBL/GenBank/DDBJ whole genome shotgun (WGS) entry which is preliminary data.</text>
</comment>
<dbReference type="Proteomes" id="UP000298860">
    <property type="component" value="Unassembled WGS sequence"/>
</dbReference>
<protein>
    <recommendedName>
        <fullName evidence="4">Pilus assembly protein TadE</fullName>
    </recommendedName>
</protein>
<keyword evidence="1" id="KW-0472">Membrane</keyword>
<proteinExistence type="predicted"/>
<dbReference type="OrthoDB" id="4481209at2"/>
<name>A0A4D4JA88_9PSEU</name>